<dbReference type="AlphaFoldDB" id="A0A6I1C1A3"/>
<organism evidence="1 3">
    <name type="scientific">Bifidobacterium longum</name>
    <dbReference type="NCBI Taxonomy" id="216816"/>
    <lineage>
        <taxon>Bacteria</taxon>
        <taxon>Bacillati</taxon>
        <taxon>Actinomycetota</taxon>
        <taxon>Actinomycetes</taxon>
        <taxon>Bifidobacteriales</taxon>
        <taxon>Bifidobacteriaceae</taxon>
        <taxon>Bifidobacterium</taxon>
    </lineage>
</organism>
<sequence length="250" mass="28533">METIDIPAQTHPWSTVLEVARHFTADEWLLTGGLMVQAHAMLHRLPARPTTDADFLLDILAYDRIASQMRSFLCVMGYELEEDTITEYATRLTTKSEHKVDLMVTDYLYGKAKRENATLAGKRLCGMPGGGQAIRRSSHILIRYRDETAGIRIPDLLGAVMLKSAAWAVDKTNRRDRHLADAALLLSLIDDPDEQVERLHSRNDRKRILRLHEMLTEDSEYWQVLDDVHRQNGIDVLDTLTDWAEKPVDS</sequence>
<dbReference type="Proteomes" id="UP000481350">
    <property type="component" value="Unassembled WGS sequence"/>
</dbReference>
<evidence type="ECO:0008006" key="5">
    <source>
        <dbReference type="Google" id="ProtNLM"/>
    </source>
</evidence>
<evidence type="ECO:0000313" key="2">
    <source>
        <dbReference type="EMBL" id="KAB6920752.1"/>
    </source>
</evidence>
<name>A0A6I1C1A3_BIFLN</name>
<evidence type="ECO:0000313" key="1">
    <source>
        <dbReference type="EMBL" id="KAB6914603.1"/>
    </source>
</evidence>
<dbReference type="EMBL" id="WDZO01000001">
    <property type="protein sequence ID" value="KAB6914603.1"/>
    <property type="molecule type" value="Genomic_DNA"/>
</dbReference>
<proteinExistence type="predicted"/>
<dbReference type="Proteomes" id="UP000491334">
    <property type="component" value="Unassembled WGS sequence"/>
</dbReference>
<dbReference type="RefSeq" id="WP_047378744.1">
    <property type="nucleotide sequence ID" value="NZ_CAXVKO010000001.1"/>
</dbReference>
<accession>A0A6I1C1A3</accession>
<protein>
    <recommendedName>
        <fullName evidence="5">Nucleotidyl transferase AbiEii/AbiGii toxin family protein</fullName>
    </recommendedName>
</protein>
<comment type="caution">
    <text evidence="1">The sequence shown here is derived from an EMBL/GenBank/DDBJ whole genome shotgun (WGS) entry which is preliminary data.</text>
</comment>
<gene>
    <name evidence="1" type="ORF">GBJ98_00480</name>
    <name evidence="2" type="ORF">GBK06_00570</name>
</gene>
<reference evidence="3 4" key="1">
    <citation type="journal article" date="2019" name="Nat. Med.">
        <title>A library of human gut bacterial isolates paired with longitudinal multiomics data enables mechanistic microbiome research.</title>
        <authorList>
            <person name="Poyet M."/>
            <person name="Groussin M."/>
            <person name="Gibbons S.M."/>
            <person name="Avila-Pacheco J."/>
            <person name="Jiang X."/>
            <person name="Kearney S.M."/>
            <person name="Perrotta A.R."/>
            <person name="Berdy B."/>
            <person name="Zhao S."/>
            <person name="Lieberman T.D."/>
            <person name="Swanson P.K."/>
            <person name="Smith M."/>
            <person name="Roesemann S."/>
            <person name="Alexander J.E."/>
            <person name="Rich S.A."/>
            <person name="Livny J."/>
            <person name="Vlamakis H."/>
            <person name="Clish C."/>
            <person name="Bullock K."/>
            <person name="Deik A."/>
            <person name="Scott J."/>
            <person name="Pierce K.A."/>
            <person name="Xavier R.J."/>
            <person name="Alm E.J."/>
        </authorList>
    </citation>
    <scope>NUCLEOTIDE SEQUENCE [LARGE SCALE GENOMIC DNA]</scope>
    <source>
        <strain evidence="1 3">BIOML-A283</strain>
        <strain evidence="2 4">BIOML-A284</strain>
    </source>
</reference>
<evidence type="ECO:0000313" key="3">
    <source>
        <dbReference type="Proteomes" id="UP000481350"/>
    </source>
</evidence>
<evidence type="ECO:0000313" key="4">
    <source>
        <dbReference type="Proteomes" id="UP000491334"/>
    </source>
</evidence>
<dbReference type="EMBL" id="WDZP01000001">
    <property type="protein sequence ID" value="KAB6920752.1"/>
    <property type="molecule type" value="Genomic_DNA"/>
</dbReference>